<dbReference type="InterPro" id="IPR050397">
    <property type="entry name" value="Env_Response_Regulators"/>
</dbReference>
<feature type="domain" description="HTH crp-type" evidence="5">
    <location>
        <begin position="154"/>
        <end position="229"/>
    </location>
</feature>
<dbReference type="SMART" id="SM00419">
    <property type="entry name" value="HTH_CRP"/>
    <property type="match status" value="1"/>
</dbReference>
<evidence type="ECO:0000256" key="3">
    <source>
        <dbReference type="ARBA" id="ARBA00023163"/>
    </source>
</evidence>
<dbReference type="SMART" id="SM00100">
    <property type="entry name" value="cNMP"/>
    <property type="match status" value="1"/>
</dbReference>
<evidence type="ECO:0000256" key="2">
    <source>
        <dbReference type="ARBA" id="ARBA00023125"/>
    </source>
</evidence>
<dbReference type="PANTHER" id="PTHR24567">
    <property type="entry name" value="CRP FAMILY TRANSCRIPTIONAL REGULATORY PROTEIN"/>
    <property type="match status" value="1"/>
</dbReference>
<proteinExistence type="predicted"/>
<dbReference type="PRINTS" id="PR00034">
    <property type="entry name" value="HTHCRP"/>
</dbReference>
<gene>
    <name evidence="6" type="ORF">HZF24_11315</name>
</gene>
<evidence type="ECO:0000259" key="5">
    <source>
        <dbReference type="PROSITE" id="PS51063"/>
    </source>
</evidence>
<dbReference type="PROSITE" id="PS51063">
    <property type="entry name" value="HTH_CRP_2"/>
    <property type="match status" value="1"/>
</dbReference>
<dbReference type="SUPFAM" id="SSF46785">
    <property type="entry name" value="Winged helix' DNA-binding domain"/>
    <property type="match status" value="1"/>
</dbReference>
<dbReference type="InterPro" id="IPR000595">
    <property type="entry name" value="cNMP-bd_dom"/>
</dbReference>
<dbReference type="PANTHER" id="PTHR24567:SF28">
    <property type="entry name" value="LISTERIOLYSIN REGULATORY PROTEIN"/>
    <property type="match status" value="1"/>
</dbReference>
<dbReference type="GO" id="GO:0003700">
    <property type="term" value="F:DNA-binding transcription factor activity"/>
    <property type="evidence" value="ECO:0007669"/>
    <property type="project" value="TreeGrafter"/>
</dbReference>
<keyword evidence="1" id="KW-0805">Transcription regulation</keyword>
<dbReference type="InterPro" id="IPR018490">
    <property type="entry name" value="cNMP-bd_dom_sf"/>
</dbReference>
<evidence type="ECO:0000259" key="4">
    <source>
        <dbReference type="PROSITE" id="PS50042"/>
    </source>
</evidence>
<keyword evidence="2" id="KW-0238">DNA-binding</keyword>
<dbReference type="InterPro" id="IPR036390">
    <property type="entry name" value="WH_DNA-bd_sf"/>
</dbReference>
<dbReference type="Pfam" id="PF13545">
    <property type="entry name" value="HTH_Crp_2"/>
    <property type="match status" value="1"/>
</dbReference>
<reference evidence="6" key="1">
    <citation type="submission" date="2020-07" db="EMBL/GenBank/DDBJ databases">
        <title>Genomic analysis of a strain of Sedimentibacter Hydroxybenzoicus DSM7310.</title>
        <authorList>
            <person name="Ma S."/>
        </authorList>
    </citation>
    <scope>NUCLEOTIDE SEQUENCE</scope>
    <source>
        <strain evidence="6">DSM 7310</strain>
    </source>
</reference>
<dbReference type="InterPro" id="IPR036388">
    <property type="entry name" value="WH-like_DNA-bd_sf"/>
</dbReference>
<dbReference type="GO" id="GO:0005829">
    <property type="term" value="C:cytosol"/>
    <property type="evidence" value="ECO:0007669"/>
    <property type="project" value="TreeGrafter"/>
</dbReference>
<dbReference type="Pfam" id="PF00027">
    <property type="entry name" value="cNMP_binding"/>
    <property type="match status" value="1"/>
</dbReference>
<feature type="domain" description="Cyclic nucleotide-binding" evidence="4">
    <location>
        <begin position="20"/>
        <end position="140"/>
    </location>
</feature>
<dbReference type="GO" id="GO:0003677">
    <property type="term" value="F:DNA binding"/>
    <property type="evidence" value="ECO:0007669"/>
    <property type="project" value="UniProtKB-KW"/>
</dbReference>
<name>A0A974GX54_SEDHY</name>
<accession>A0A974GX54</accession>
<dbReference type="AlphaFoldDB" id="A0A974GX54"/>
<evidence type="ECO:0000313" key="7">
    <source>
        <dbReference type="Proteomes" id="UP000611629"/>
    </source>
</evidence>
<dbReference type="PROSITE" id="PS50042">
    <property type="entry name" value="CNMP_BINDING_3"/>
    <property type="match status" value="1"/>
</dbReference>
<organism evidence="6 7">
    <name type="scientific">Sedimentibacter hydroxybenzoicus DSM 7310</name>
    <dbReference type="NCBI Taxonomy" id="1123245"/>
    <lineage>
        <taxon>Bacteria</taxon>
        <taxon>Bacillati</taxon>
        <taxon>Bacillota</taxon>
        <taxon>Tissierellia</taxon>
        <taxon>Sedimentibacter</taxon>
    </lineage>
</organism>
<dbReference type="EMBL" id="JACBNQ010000012">
    <property type="protein sequence ID" value="NYB74725.1"/>
    <property type="molecule type" value="Genomic_DNA"/>
</dbReference>
<comment type="caution">
    <text evidence="6">The sequence shown here is derived from an EMBL/GenBank/DDBJ whole genome shotgun (WGS) entry which is preliminary data.</text>
</comment>
<protein>
    <submittedName>
        <fullName evidence="6">Crp/Fnr family transcriptional regulator</fullName>
    </submittedName>
</protein>
<dbReference type="InterPro" id="IPR012318">
    <property type="entry name" value="HTH_CRP"/>
</dbReference>
<dbReference type="CDD" id="cd00038">
    <property type="entry name" value="CAP_ED"/>
    <property type="match status" value="1"/>
</dbReference>
<dbReference type="Gene3D" id="1.10.10.10">
    <property type="entry name" value="Winged helix-like DNA-binding domain superfamily/Winged helix DNA-binding domain"/>
    <property type="match status" value="1"/>
</dbReference>
<dbReference type="RefSeq" id="WP_179238429.1">
    <property type="nucleotide sequence ID" value="NZ_JACBNQ010000012.1"/>
</dbReference>
<keyword evidence="3" id="KW-0804">Transcription</keyword>
<dbReference type="Gene3D" id="2.60.120.10">
    <property type="entry name" value="Jelly Rolls"/>
    <property type="match status" value="1"/>
</dbReference>
<evidence type="ECO:0000313" key="6">
    <source>
        <dbReference type="EMBL" id="NYB74725.1"/>
    </source>
</evidence>
<keyword evidence="7" id="KW-1185">Reference proteome</keyword>
<sequence>MKSCSHCNHKDHYCIDNVPIFRDLLPDEKESIMNSSNQKNFKKGEIIFTPGDSFDDLFVVNKGMVKISKVSSLGKEQILRILKPGDFMGELTLFSKSILSNTAEALEQTEICIIQGNRIRQLLIQSPEIAIKFLQKYTERIEETEELIEQIGLRDVEQRIANYLLIEIENNRIINNNGKYEVALPVSKGDLAALIGTTQETLSRKLSLFQDNGWIKLKGQRIIEVADIKRLESIR</sequence>
<dbReference type="SUPFAM" id="SSF51206">
    <property type="entry name" value="cAMP-binding domain-like"/>
    <property type="match status" value="1"/>
</dbReference>
<evidence type="ECO:0000256" key="1">
    <source>
        <dbReference type="ARBA" id="ARBA00023015"/>
    </source>
</evidence>
<dbReference type="Proteomes" id="UP000611629">
    <property type="component" value="Unassembled WGS sequence"/>
</dbReference>
<dbReference type="InterPro" id="IPR014710">
    <property type="entry name" value="RmlC-like_jellyroll"/>
</dbReference>